<name>A0AAD5CMD6_AMBAR</name>
<feature type="domain" description="DUF8039" evidence="2">
    <location>
        <begin position="251"/>
        <end position="342"/>
    </location>
</feature>
<reference evidence="3" key="1">
    <citation type="submission" date="2022-06" db="EMBL/GenBank/DDBJ databases">
        <title>Uncovering the hologenomic basis of an extraordinary plant invasion.</title>
        <authorList>
            <person name="Bieker V.C."/>
            <person name="Martin M.D."/>
            <person name="Gilbert T."/>
            <person name="Hodgins K."/>
            <person name="Battlay P."/>
            <person name="Petersen B."/>
            <person name="Wilson J."/>
        </authorList>
    </citation>
    <scope>NUCLEOTIDE SEQUENCE</scope>
    <source>
        <strain evidence="3">AA19_3_7</strain>
        <tissue evidence="3">Leaf</tissue>
    </source>
</reference>
<dbReference type="PANTHER" id="PTHR33018:SF35">
    <property type="entry name" value="ULP1 PROTEASE FAMILY CATALYTIC DOMAIN, PAPAIN-LIKE CYSTEINE PEPTIDASE SUPERFAMILY"/>
    <property type="match status" value="1"/>
</dbReference>
<keyword evidence="4" id="KW-1185">Reference proteome</keyword>
<organism evidence="3 4">
    <name type="scientific">Ambrosia artemisiifolia</name>
    <name type="common">Common ragweed</name>
    <dbReference type="NCBI Taxonomy" id="4212"/>
    <lineage>
        <taxon>Eukaryota</taxon>
        <taxon>Viridiplantae</taxon>
        <taxon>Streptophyta</taxon>
        <taxon>Embryophyta</taxon>
        <taxon>Tracheophyta</taxon>
        <taxon>Spermatophyta</taxon>
        <taxon>Magnoliopsida</taxon>
        <taxon>eudicotyledons</taxon>
        <taxon>Gunneridae</taxon>
        <taxon>Pentapetalae</taxon>
        <taxon>asterids</taxon>
        <taxon>campanulids</taxon>
        <taxon>Asterales</taxon>
        <taxon>Asteraceae</taxon>
        <taxon>Asteroideae</taxon>
        <taxon>Heliantheae alliance</taxon>
        <taxon>Heliantheae</taxon>
        <taxon>Ambrosia</taxon>
    </lineage>
</organism>
<evidence type="ECO:0000256" key="1">
    <source>
        <dbReference type="SAM" id="MobiDB-lite"/>
    </source>
</evidence>
<feature type="non-terminal residue" evidence="3">
    <location>
        <position position="498"/>
    </location>
</feature>
<proteinExistence type="predicted"/>
<feature type="compositionally biased region" description="Basic and acidic residues" evidence="1">
    <location>
        <begin position="425"/>
        <end position="468"/>
    </location>
</feature>
<dbReference type="EMBL" id="JAMZMK010007449">
    <property type="protein sequence ID" value="KAI7744723.1"/>
    <property type="molecule type" value="Genomic_DNA"/>
</dbReference>
<gene>
    <name evidence="3" type="ORF">M8C21_018585</name>
</gene>
<dbReference type="PANTHER" id="PTHR33018">
    <property type="entry name" value="OS10G0338966 PROTEIN-RELATED"/>
    <property type="match status" value="1"/>
</dbReference>
<comment type="caution">
    <text evidence="3">The sequence shown here is derived from an EMBL/GenBank/DDBJ whole genome shotgun (WGS) entry which is preliminary data.</text>
</comment>
<feature type="region of interest" description="Disordered" evidence="1">
    <location>
        <begin position="425"/>
        <end position="469"/>
    </location>
</feature>
<evidence type="ECO:0000259" key="2">
    <source>
        <dbReference type="Pfam" id="PF26133"/>
    </source>
</evidence>
<sequence length="498" mass="56928">TSITPKRKTRGNDSWHFQDDVPETAIIKKAKKGRTDFISKELWRWYKREKTNPCLRFSYFDASRWDAFVAAKSTKKAKAISEKARQSALANKNQQRVGRGGYRALEYKFHKVWPPIVEANPHLDDLDSRTQLYLAGRIRKDKQTGTYNTQQYDEQISDLIEAEKQMKLDGTYGQGRIDPMIKVFGVEHGGRTRGVSSTTGHTKVKVPNLKRASKRVEASPIMHTSEHRRVDASPGFPSSSCGSGASHTIYPDIEKVSRCQIFWCHGVMSADEHIADGQVYPSSDRYLDDILIHEHCVKVHVDYVRTDYMPMPLPDEARREGVRYMKDTLFKFIQWPRKAIKILDEPTQTRPCDMMADVELYTPEPLIEEDPIGLGNDEFFGEEFLLADGLIDAIVNVPACPQNQQTVVKSAVQKFQSKVKCTEKQAKGQAKQAKDREKQAKQAKGKGKEVKDKEKQAEPKMTDREKQAQKVSLELKVVEIREEWYQTMVRQPLLHGVA</sequence>
<dbReference type="Proteomes" id="UP001206925">
    <property type="component" value="Unassembled WGS sequence"/>
</dbReference>
<evidence type="ECO:0000313" key="3">
    <source>
        <dbReference type="EMBL" id="KAI7744723.1"/>
    </source>
</evidence>
<protein>
    <recommendedName>
        <fullName evidence="2">DUF8039 domain-containing protein</fullName>
    </recommendedName>
</protein>
<dbReference type="InterPro" id="IPR058352">
    <property type="entry name" value="DUF8039"/>
</dbReference>
<evidence type="ECO:0000313" key="4">
    <source>
        <dbReference type="Proteomes" id="UP001206925"/>
    </source>
</evidence>
<accession>A0AAD5CMD6</accession>
<dbReference type="Pfam" id="PF26133">
    <property type="entry name" value="DUF8039"/>
    <property type="match status" value="1"/>
</dbReference>
<dbReference type="AlphaFoldDB" id="A0AAD5CMD6"/>